<organism evidence="2 3">
    <name type="scientific">Albidovulum denitrificans</name>
    <dbReference type="NCBI Taxonomy" id="404881"/>
    <lineage>
        <taxon>Bacteria</taxon>
        <taxon>Pseudomonadati</taxon>
        <taxon>Pseudomonadota</taxon>
        <taxon>Alphaproteobacteria</taxon>
        <taxon>Rhodobacterales</taxon>
        <taxon>Paracoccaceae</taxon>
        <taxon>Albidovulum</taxon>
    </lineage>
</organism>
<evidence type="ECO:0000256" key="1">
    <source>
        <dbReference type="SAM" id="SignalP"/>
    </source>
</evidence>
<keyword evidence="3" id="KW-1185">Reference proteome</keyword>
<proteinExistence type="predicted"/>
<dbReference type="Gene3D" id="3.90.226.10">
    <property type="entry name" value="2-enoyl-CoA Hydratase, Chain A, domain 1"/>
    <property type="match status" value="1"/>
</dbReference>
<protein>
    <recommendedName>
        <fullName evidence="4">Lysozyme inhibitor LprI N-terminal domain-containing protein</fullName>
    </recommendedName>
</protein>
<evidence type="ECO:0000313" key="2">
    <source>
        <dbReference type="EMBL" id="PQV52842.1"/>
    </source>
</evidence>
<reference evidence="2 3" key="1">
    <citation type="submission" date="2018-02" db="EMBL/GenBank/DDBJ databases">
        <title>Genomic Encyclopedia of Archaeal and Bacterial Type Strains, Phase II (KMG-II): from individual species to whole genera.</title>
        <authorList>
            <person name="Goeker M."/>
        </authorList>
    </citation>
    <scope>NUCLEOTIDE SEQUENCE [LARGE SCALE GENOMIC DNA]</scope>
    <source>
        <strain evidence="2 3">DSM 18921</strain>
    </source>
</reference>
<sequence length="542" mass="58819">MRWVIGLVAILLGAALPARAADVFRAGPIAGPLVRAFTDTVFGDSGAEGAPVDFSSAPHFRIEGTIVPGDAAKLEVLLRKELPDPNVDWSNNVIVSLNSDGGDFYEGLALADVITGFGVPTFVGPGDRCLSSCAIAFLGGHIVYVRRTRGEPLRYVHDEAIVGFHAPFSELPSAIQLPEGTPLTDKLMTQITRQFYGQAQAAINEITGRMAGWGLSSDFVFAMLTRESFEGDTRPVAERFLLIDSFKAAMETGTTVLTSRVVYPQMIGYLDARAACDYLMERATGDWTSFLIGPNADDFQTPEVITETTTQPYLQGGEMKFGSPRTNGQRFPSLETFMDTPRLVPGADPEAFYFTAPNTLGLGVSQCSVFRFDDGRWYAKAFNANVYSAAAKGEYLGNLILDAEAPVPVSLHIALGPDGRWIGRQPIAFTEADDLVGMYPDEIRQIETPSFDCNGTLDPAGGVICAEPALGKADGQMVALFNLARQKDPDGVLAAQRHWIATRDRVCRPDRIDQTVPQLRESLAVCILMFIETRSRSLILGN</sequence>
<gene>
    <name evidence="2" type="ORF">LX70_04034</name>
</gene>
<accession>A0A2S8RWE3</accession>
<feature type="signal peptide" evidence="1">
    <location>
        <begin position="1"/>
        <end position="20"/>
    </location>
</feature>
<evidence type="ECO:0008006" key="4">
    <source>
        <dbReference type="Google" id="ProtNLM"/>
    </source>
</evidence>
<dbReference type="OrthoDB" id="7838311at2"/>
<feature type="chain" id="PRO_5015516217" description="Lysozyme inhibitor LprI N-terminal domain-containing protein" evidence="1">
    <location>
        <begin position="21"/>
        <end position="542"/>
    </location>
</feature>
<dbReference type="EMBL" id="PVEP01000016">
    <property type="protein sequence ID" value="PQV52842.1"/>
    <property type="molecule type" value="Genomic_DNA"/>
</dbReference>
<dbReference type="AlphaFoldDB" id="A0A2S8RWE3"/>
<evidence type="ECO:0000313" key="3">
    <source>
        <dbReference type="Proteomes" id="UP000238338"/>
    </source>
</evidence>
<dbReference type="InterPro" id="IPR029045">
    <property type="entry name" value="ClpP/crotonase-like_dom_sf"/>
</dbReference>
<dbReference type="RefSeq" id="WP_105516569.1">
    <property type="nucleotide sequence ID" value="NZ_PVEP01000016.1"/>
</dbReference>
<dbReference type="SUPFAM" id="SSF52096">
    <property type="entry name" value="ClpP/crotonase"/>
    <property type="match status" value="1"/>
</dbReference>
<dbReference type="Proteomes" id="UP000238338">
    <property type="component" value="Unassembled WGS sequence"/>
</dbReference>
<comment type="caution">
    <text evidence="2">The sequence shown here is derived from an EMBL/GenBank/DDBJ whole genome shotgun (WGS) entry which is preliminary data.</text>
</comment>
<keyword evidence="1" id="KW-0732">Signal</keyword>
<name>A0A2S8RWE3_9RHOB</name>